<dbReference type="Proteomes" id="UP000032946">
    <property type="component" value="Chromosome"/>
</dbReference>
<dbReference type="RefSeq" id="WP_006668425.1">
    <property type="nucleotide sequence ID" value="NZ_FO818640.1"/>
</dbReference>
<gene>
    <name evidence="1" type="ORF">ARTHRO_41035</name>
</gene>
<name>A0A9P1KGQ8_9CYAN</name>
<proteinExistence type="predicted"/>
<dbReference type="AlphaFoldDB" id="A0A9P1KGQ8"/>
<evidence type="ECO:0008006" key="3">
    <source>
        <dbReference type="Google" id="ProtNLM"/>
    </source>
</evidence>
<dbReference type="Pfam" id="PF11850">
    <property type="entry name" value="DUF3370"/>
    <property type="match status" value="1"/>
</dbReference>
<sequence length="502" mass="55863">MKDRVFNLITSICIVALAALGGGLAGILFRVSVVVPVKSQVTTQLLAWKSPKNPLLAALKAQREHSVAIQPGEVRPLPGALDDIPMFNSNSPEWVKQEGILLSTFPPHGKAVPEAHLDYPLGGEFELFAHHFVHTPPESKTLYIGILVYNPHNEPVRLHIPAVASYLLEPDAPFQEKPPMADNSLGNVYSGPGIRAVDAVMRGTRLADFPSQLEIPPGEMRMLLNHPIPVKGLERPVNGRSTFMRLNCTTSGTVPTPSHLYVASLAMYAKISPDGKERSPELQEWQNLLYNGSLAQPRDRLPTPPEQTTGQLVYSRVAGVQKGSKWQADLVDEAANYLTIPEAGKAISYVISTIRSGTLGTRQIQAAELAVRYPDTAYQSHGNYGVHYDLTTPLFNPTDTQQVVTITLETPQKEENLSQGGLMFRQPPWDFPYFRGTVRLQYHDDRSVENTKYLHLWHRRGQILEPLLTLKLKPQETRLVRLDFRYPPDATPPQVVTIRTLK</sequence>
<reference evidence="1 2" key="1">
    <citation type="submission" date="2014-02" db="EMBL/GenBank/DDBJ databases">
        <authorList>
            <person name="Genoscope - CEA"/>
        </authorList>
    </citation>
    <scope>NUCLEOTIDE SEQUENCE [LARGE SCALE GENOMIC DNA]</scope>
    <source>
        <strain evidence="1 2">PCC 8005</strain>
    </source>
</reference>
<evidence type="ECO:0000313" key="2">
    <source>
        <dbReference type="Proteomes" id="UP000032946"/>
    </source>
</evidence>
<organism evidence="1 2">
    <name type="scientific">Limnospira indica PCC 8005</name>
    <dbReference type="NCBI Taxonomy" id="376219"/>
    <lineage>
        <taxon>Bacteria</taxon>
        <taxon>Bacillati</taxon>
        <taxon>Cyanobacteriota</taxon>
        <taxon>Cyanophyceae</taxon>
        <taxon>Oscillatoriophycideae</taxon>
        <taxon>Oscillatoriales</taxon>
        <taxon>Sirenicapillariaceae</taxon>
        <taxon>Limnospira</taxon>
    </lineage>
</organism>
<keyword evidence="2" id="KW-1185">Reference proteome</keyword>
<dbReference type="EMBL" id="FO818640">
    <property type="protein sequence ID" value="CDM96626.1"/>
    <property type="molecule type" value="Genomic_DNA"/>
</dbReference>
<dbReference type="InterPro" id="IPR021801">
    <property type="entry name" value="DUF3370"/>
</dbReference>
<accession>A0A9P1KGQ8</accession>
<protein>
    <recommendedName>
        <fullName evidence="3">DUF3370 domain-containing protein</fullName>
    </recommendedName>
</protein>
<evidence type="ECO:0000313" key="1">
    <source>
        <dbReference type="EMBL" id="CDM96626.1"/>
    </source>
</evidence>